<organism evidence="1 2">
    <name type="scientific">Peribacillus frigoritolerans</name>
    <dbReference type="NCBI Taxonomy" id="450367"/>
    <lineage>
        <taxon>Bacteria</taxon>
        <taxon>Bacillati</taxon>
        <taxon>Bacillota</taxon>
        <taxon>Bacilli</taxon>
        <taxon>Bacillales</taxon>
        <taxon>Bacillaceae</taxon>
        <taxon>Peribacillus</taxon>
    </lineage>
</organism>
<comment type="caution">
    <text evidence="1">The sequence shown here is derived from an EMBL/GenBank/DDBJ whole genome shotgun (WGS) entry which is preliminary data.</text>
</comment>
<proteinExistence type="predicted"/>
<sequence>MVDLLIPTRNLEERLLDIEGININDKENNPYTYMSFNRIDHLNLIPFYLKINMKYLNSILARTYYFQQLKPVILILKQGKRFILLLNNPLRW</sequence>
<dbReference type="EMBL" id="JAGTPW010000006">
    <property type="protein sequence ID" value="MBR8644260.1"/>
    <property type="molecule type" value="Genomic_DNA"/>
</dbReference>
<name>A0A941FMJ7_9BACI</name>
<accession>A0A941FMJ7</accession>
<protein>
    <submittedName>
        <fullName evidence="1">Uncharacterized protein</fullName>
    </submittedName>
</protein>
<gene>
    <name evidence="1" type="ORF">KEH51_05255</name>
</gene>
<evidence type="ECO:0000313" key="2">
    <source>
        <dbReference type="Proteomes" id="UP000680045"/>
    </source>
</evidence>
<dbReference type="Proteomes" id="UP000680045">
    <property type="component" value="Unassembled WGS sequence"/>
</dbReference>
<evidence type="ECO:0000313" key="1">
    <source>
        <dbReference type="EMBL" id="MBR8644260.1"/>
    </source>
</evidence>
<reference evidence="1" key="1">
    <citation type="submission" date="2021-04" db="EMBL/GenBank/DDBJ databases">
        <title>Whole genome sequencing of Enterococci isolates from hospitalized patients.</title>
        <authorList>
            <person name="Ogoti B.M."/>
            <person name="Onyambu F.G."/>
        </authorList>
    </citation>
    <scope>NUCLEOTIDE SEQUENCE</scope>
    <source>
        <strain evidence="1">242</strain>
    </source>
</reference>
<dbReference type="AlphaFoldDB" id="A0A941FMJ7"/>